<dbReference type="OrthoDB" id="6969162at2"/>
<dbReference type="RefSeq" id="WP_110659641.1">
    <property type="nucleotide sequence ID" value="NZ_PDLL01000119.1"/>
</dbReference>
<evidence type="ECO:0000313" key="2">
    <source>
        <dbReference type="Proteomes" id="UP000247437"/>
    </source>
</evidence>
<dbReference type="Pfam" id="PF07865">
    <property type="entry name" value="DUF1652"/>
    <property type="match status" value="1"/>
</dbReference>
<organism evidence="1 2">
    <name type="scientific">Pseudomonas jessenii</name>
    <dbReference type="NCBI Taxonomy" id="77298"/>
    <lineage>
        <taxon>Bacteria</taxon>
        <taxon>Pseudomonadati</taxon>
        <taxon>Pseudomonadota</taxon>
        <taxon>Gammaproteobacteria</taxon>
        <taxon>Pseudomonadales</taxon>
        <taxon>Pseudomonadaceae</taxon>
        <taxon>Pseudomonas</taxon>
    </lineage>
</organism>
<accession>A0A2W0ERI5</accession>
<evidence type="ECO:0008006" key="3">
    <source>
        <dbReference type="Google" id="ProtNLM"/>
    </source>
</evidence>
<reference evidence="1 2" key="1">
    <citation type="journal article" date="2018" name="Appl. Microbiol. Biotechnol.">
        <title>Characterization of the caprolactam degradation pathway in Pseudomonas jessenii using mass spectrometry-based proteomics.</title>
        <authorList>
            <person name="Otzen M."/>
            <person name="Palacio C."/>
            <person name="Janssen D.B."/>
        </authorList>
    </citation>
    <scope>NUCLEOTIDE SEQUENCE [LARGE SCALE GENOMIC DNA]</scope>
    <source>
        <strain evidence="1 2">GO3</strain>
    </source>
</reference>
<evidence type="ECO:0000313" key="1">
    <source>
        <dbReference type="EMBL" id="PYY70262.1"/>
    </source>
</evidence>
<dbReference type="AlphaFoldDB" id="A0A2W0ERI5"/>
<protein>
    <recommendedName>
        <fullName evidence="3">DUF1652 domain-containing protein</fullName>
    </recommendedName>
</protein>
<dbReference type="InterPro" id="IPR012448">
    <property type="entry name" value="DUF1652"/>
</dbReference>
<gene>
    <name evidence="1" type="ORF">CRX42_12265</name>
</gene>
<dbReference type="EMBL" id="PDLL01000119">
    <property type="protein sequence ID" value="PYY70262.1"/>
    <property type="molecule type" value="Genomic_DNA"/>
</dbReference>
<name>A0A2W0ERI5_PSEJE</name>
<sequence length="83" mass="9054">MITLAQLRMLIERSFSPLACECDITGNHSLTVKLYHPVSGQVDLVVSGLNLSTLQTTESVAALIDELRYELASNSLQYPGSVM</sequence>
<comment type="caution">
    <text evidence="1">The sequence shown here is derived from an EMBL/GenBank/DDBJ whole genome shotgun (WGS) entry which is preliminary data.</text>
</comment>
<dbReference type="Proteomes" id="UP000247437">
    <property type="component" value="Unassembled WGS sequence"/>
</dbReference>
<proteinExistence type="predicted"/>